<name>A0A1C6I4E0_9FIRM</name>
<keyword evidence="2" id="KW-0472">Membrane</keyword>
<feature type="region of interest" description="Disordered" evidence="1">
    <location>
        <begin position="166"/>
        <end position="211"/>
    </location>
</feature>
<evidence type="ECO:0000256" key="1">
    <source>
        <dbReference type="SAM" id="MobiDB-lite"/>
    </source>
</evidence>
<organism evidence="3">
    <name type="scientific">uncultured Anaerotruncus sp</name>
    <dbReference type="NCBI Taxonomy" id="905011"/>
    <lineage>
        <taxon>Bacteria</taxon>
        <taxon>Bacillati</taxon>
        <taxon>Bacillota</taxon>
        <taxon>Clostridia</taxon>
        <taxon>Eubacteriales</taxon>
        <taxon>Oscillospiraceae</taxon>
        <taxon>Anaerotruncus</taxon>
        <taxon>environmental samples</taxon>
    </lineage>
</organism>
<dbReference type="AlphaFoldDB" id="A0A1C6I4E0"/>
<dbReference type="EMBL" id="FMHG01000001">
    <property type="protein sequence ID" value="SCJ63935.1"/>
    <property type="molecule type" value="Genomic_DNA"/>
</dbReference>
<feature type="transmembrane region" description="Helical" evidence="2">
    <location>
        <begin position="13"/>
        <end position="31"/>
    </location>
</feature>
<dbReference type="Pfam" id="PF09578">
    <property type="entry name" value="Spore_YabQ"/>
    <property type="match status" value="1"/>
</dbReference>
<reference evidence="3" key="1">
    <citation type="submission" date="2015-09" db="EMBL/GenBank/DDBJ databases">
        <authorList>
            <consortium name="Pathogen Informatics"/>
        </authorList>
    </citation>
    <scope>NUCLEOTIDE SEQUENCE</scope>
    <source>
        <strain evidence="3">2789STDY5834896</strain>
    </source>
</reference>
<feature type="transmembrane region" description="Helical" evidence="2">
    <location>
        <begin position="84"/>
        <end position="107"/>
    </location>
</feature>
<protein>
    <submittedName>
        <fullName evidence="3">Spore cortex biosynthesis protein YabQ</fullName>
    </submittedName>
</protein>
<evidence type="ECO:0000256" key="2">
    <source>
        <dbReference type="SAM" id="Phobius"/>
    </source>
</evidence>
<evidence type="ECO:0000313" key="3">
    <source>
        <dbReference type="EMBL" id="SCJ63935.1"/>
    </source>
</evidence>
<proteinExistence type="predicted"/>
<feature type="transmembrane region" description="Helical" evidence="2">
    <location>
        <begin position="43"/>
        <end position="64"/>
    </location>
</feature>
<feature type="compositionally biased region" description="Basic residues" evidence="1">
    <location>
        <begin position="197"/>
        <end position="211"/>
    </location>
</feature>
<gene>
    <name evidence="3" type="ORF">SAMEA3545359_01189</name>
</gene>
<dbReference type="NCBIfam" id="TIGR02893">
    <property type="entry name" value="spore_yabQ"/>
    <property type="match status" value="1"/>
</dbReference>
<keyword evidence="2" id="KW-1133">Transmembrane helix</keyword>
<keyword evidence="2" id="KW-0812">Transmembrane</keyword>
<sequence>MELLVPVGFEFETFLYALLLGFALGLVYEVFRILRMVLPWGSVLVAIQDILYWIGAGAVTFLFFMRFTSGMIRGYVLLGEGLGLLLYFLTLGRLIHALTAAIIDLVARFLRLLYRLFIVPVRKFFGFLGRKSGKIYKKAVSGAKRAANKHNFHLKDKRIVLYNLLKRPKKPEDSSPSAGRSHPSRRRQRAAAAKPAPAKKARKSHEKRQER</sequence>
<dbReference type="InterPro" id="IPR019074">
    <property type="entry name" value="YabQ"/>
</dbReference>
<accession>A0A1C6I4E0</accession>